<evidence type="ECO:0000313" key="1">
    <source>
        <dbReference type="EMBL" id="QVL31712.1"/>
    </source>
</evidence>
<dbReference type="EMBL" id="CP074694">
    <property type="protein sequence ID" value="QVL31712.1"/>
    <property type="molecule type" value="Genomic_DNA"/>
</dbReference>
<reference evidence="1" key="1">
    <citation type="submission" date="2021-05" db="EMBL/GenBank/DDBJ databases">
        <title>Complete genome sequence of the cellulolytic planctomycete Telmatocola sphagniphila SP2T and characterization of the first cellulase from planctomycetes.</title>
        <authorList>
            <person name="Rakitin A.L."/>
            <person name="Beletsky A.V."/>
            <person name="Naumoff D.G."/>
            <person name="Kulichevskaya I.S."/>
            <person name="Mardanov A.V."/>
            <person name="Ravin N.V."/>
            <person name="Dedysh S.N."/>
        </authorList>
    </citation>
    <scope>NUCLEOTIDE SEQUENCE</scope>
    <source>
        <strain evidence="1">SP2T</strain>
    </source>
</reference>
<accession>A0A8E6B5H7</accession>
<evidence type="ECO:0000313" key="2">
    <source>
        <dbReference type="Proteomes" id="UP000676194"/>
    </source>
</evidence>
<sequence>MASFRVLVCNPPDYAKRLRSRLRWEILKDVVSVLKSTTSALEREPHPAYVTGEGWELHCSSAAVADETLNSEKLKCRRGQVQRRVLRASDGTNLQEKSSFRHILRSS</sequence>
<dbReference type="KEGG" id="tsph:KIH39_23180"/>
<dbReference type="Proteomes" id="UP000676194">
    <property type="component" value="Chromosome"/>
</dbReference>
<gene>
    <name evidence="1" type="ORF">KIH39_23180</name>
</gene>
<dbReference type="AlphaFoldDB" id="A0A8E6B5H7"/>
<name>A0A8E6B5H7_9BACT</name>
<dbReference type="RefSeq" id="WP_213495875.1">
    <property type="nucleotide sequence ID" value="NZ_CP074694.1"/>
</dbReference>
<organism evidence="1 2">
    <name type="scientific">Telmatocola sphagniphila</name>
    <dbReference type="NCBI Taxonomy" id="1123043"/>
    <lineage>
        <taxon>Bacteria</taxon>
        <taxon>Pseudomonadati</taxon>
        <taxon>Planctomycetota</taxon>
        <taxon>Planctomycetia</taxon>
        <taxon>Gemmatales</taxon>
        <taxon>Gemmataceae</taxon>
    </lineage>
</organism>
<keyword evidence="2" id="KW-1185">Reference proteome</keyword>
<protein>
    <submittedName>
        <fullName evidence="1">Uncharacterized protein</fullName>
    </submittedName>
</protein>
<proteinExistence type="predicted"/>